<accession>A0AAW1N659</accession>
<organism evidence="2 3">
    <name type="scientific">Popillia japonica</name>
    <name type="common">Japanese beetle</name>
    <dbReference type="NCBI Taxonomy" id="7064"/>
    <lineage>
        <taxon>Eukaryota</taxon>
        <taxon>Metazoa</taxon>
        <taxon>Ecdysozoa</taxon>
        <taxon>Arthropoda</taxon>
        <taxon>Hexapoda</taxon>
        <taxon>Insecta</taxon>
        <taxon>Pterygota</taxon>
        <taxon>Neoptera</taxon>
        <taxon>Endopterygota</taxon>
        <taxon>Coleoptera</taxon>
        <taxon>Polyphaga</taxon>
        <taxon>Scarabaeiformia</taxon>
        <taxon>Scarabaeidae</taxon>
        <taxon>Rutelinae</taxon>
        <taxon>Popillia</taxon>
    </lineage>
</organism>
<dbReference type="AlphaFoldDB" id="A0AAW1N659"/>
<name>A0AAW1N659_POPJA</name>
<dbReference type="EMBL" id="JASPKY010000006">
    <property type="protein sequence ID" value="KAK9754653.1"/>
    <property type="molecule type" value="Genomic_DNA"/>
</dbReference>
<evidence type="ECO:0000256" key="1">
    <source>
        <dbReference type="SAM" id="MobiDB-lite"/>
    </source>
</evidence>
<protein>
    <recommendedName>
        <fullName evidence="4">Reverse transcriptase RNase H-like domain-containing protein</fullName>
    </recommendedName>
</protein>
<proteinExistence type="predicted"/>
<keyword evidence="3" id="KW-1185">Reference proteome</keyword>
<evidence type="ECO:0000313" key="2">
    <source>
        <dbReference type="EMBL" id="KAK9754653.1"/>
    </source>
</evidence>
<feature type="region of interest" description="Disordered" evidence="1">
    <location>
        <begin position="73"/>
        <end position="105"/>
    </location>
</feature>
<sequence length="119" mass="13901">MATQYKRYERQARTITDHKPLIWLHNIKDTNAKLERCKIKLQEFEYDVVHKPGKYNANADALSRLEINHLTNEPDNSEIAHRSSEVGSIHSQRNDRRNSIPISDSPINTQNYQVFLEVS</sequence>
<evidence type="ECO:0000313" key="3">
    <source>
        <dbReference type="Proteomes" id="UP001458880"/>
    </source>
</evidence>
<comment type="caution">
    <text evidence="2">The sequence shown here is derived from an EMBL/GenBank/DDBJ whole genome shotgun (WGS) entry which is preliminary data.</text>
</comment>
<gene>
    <name evidence="2" type="ORF">QE152_g1090</name>
</gene>
<dbReference type="Proteomes" id="UP001458880">
    <property type="component" value="Unassembled WGS sequence"/>
</dbReference>
<reference evidence="2 3" key="1">
    <citation type="journal article" date="2024" name="BMC Genomics">
        <title>De novo assembly and annotation of Popillia japonica's genome with initial clues to its potential as an invasive pest.</title>
        <authorList>
            <person name="Cucini C."/>
            <person name="Boschi S."/>
            <person name="Funari R."/>
            <person name="Cardaioli E."/>
            <person name="Iannotti N."/>
            <person name="Marturano G."/>
            <person name="Paoli F."/>
            <person name="Bruttini M."/>
            <person name="Carapelli A."/>
            <person name="Frati F."/>
            <person name="Nardi F."/>
        </authorList>
    </citation>
    <scope>NUCLEOTIDE SEQUENCE [LARGE SCALE GENOMIC DNA]</scope>
    <source>
        <strain evidence="2">DMR45628</strain>
    </source>
</reference>
<evidence type="ECO:0008006" key="4">
    <source>
        <dbReference type="Google" id="ProtNLM"/>
    </source>
</evidence>